<keyword evidence="2" id="KW-1185">Reference proteome</keyword>
<reference evidence="1" key="1">
    <citation type="submission" date="2024-12" db="EMBL/GenBank/DDBJ databases">
        <authorList>
            <person name="Wu N."/>
        </authorList>
    </citation>
    <scope>NUCLEOTIDE SEQUENCE</scope>
    <source>
        <strain evidence="1">P15</strain>
    </source>
</reference>
<accession>A0ACC7P0K7</accession>
<sequence>MMMSEKLSRPQLVITRTFNAPREHVFQACTEAEHLKHWWGPEGAALHVVEFDCRPGGVFRYYTETEEGVMWVKLVYQEIAAPDRLVFVNSFSDEEGKLIRAPFWPEYPLEIRNEFTFTEEGGRTTLTMTSAPVNAGPEDLAFFASVIPDVEEGFGGTFERLALYVEKLRE</sequence>
<gene>
    <name evidence="1" type="ORF">ACI1P1_19865</name>
</gene>
<protein>
    <submittedName>
        <fullName evidence="1">SRPBCC domain-containing protein</fullName>
    </submittedName>
</protein>
<name>A0ACC7P0K7_9BACL</name>
<evidence type="ECO:0000313" key="1">
    <source>
        <dbReference type="EMBL" id="MFM9330561.1"/>
    </source>
</evidence>
<dbReference type="Proteomes" id="UP001631969">
    <property type="component" value="Unassembled WGS sequence"/>
</dbReference>
<evidence type="ECO:0000313" key="2">
    <source>
        <dbReference type="Proteomes" id="UP001631969"/>
    </source>
</evidence>
<proteinExistence type="predicted"/>
<dbReference type="EMBL" id="JBJURJ010000013">
    <property type="protein sequence ID" value="MFM9330561.1"/>
    <property type="molecule type" value="Genomic_DNA"/>
</dbReference>
<comment type="caution">
    <text evidence="1">The sequence shown here is derived from an EMBL/GenBank/DDBJ whole genome shotgun (WGS) entry which is preliminary data.</text>
</comment>
<organism evidence="1 2">
    <name type="scientific">Paenibacillus mesotrionivorans</name>
    <dbReference type="NCBI Taxonomy" id="3160968"/>
    <lineage>
        <taxon>Bacteria</taxon>
        <taxon>Bacillati</taxon>
        <taxon>Bacillota</taxon>
        <taxon>Bacilli</taxon>
        <taxon>Bacillales</taxon>
        <taxon>Paenibacillaceae</taxon>
        <taxon>Paenibacillus</taxon>
    </lineage>
</organism>